<dbReference type="Pfam" id="PF09148">
    <property type="entry name" value="DUF1934"/>
    <property type="match status" value="1"/>
</dbReference>
<proteinExistence type="predicted"/>
<dbReference type="AlphaFoldDB" id="A0A9D2MSH2"/>
<dbReference type="SUPFAM" id="SSF50814">
    <property type="entry name" value="Lipocalins"/>
    <property type="match status" value="1"/>
</dbReference>
<comment type="caution">
    <text evidence="1">The sequence shown here is derived from an EMBL/GenBank/DDBJ whole genome shotgun (WGS) entry which is preliminary data.</text>
</comment>
<gene>
    <name evidence="1" type="ORF">H9763_07860</name>
</gene>
<dbReference type="Proteomes" id="UP000886883">
    <property type="component" value="Unassembled WGS sequence"/>
</dbReference>
<evidence type="ECO:0000313" key="2">
    <source>
        <dbReference type="Proteomes" id="UP000886883"/>
    </source>
</evidence>
<organism evidence="1 2">
    <name type="scientific">Candidatus Eisenbergiella merdigallinarum</name>
    <dbReference type="NCBI Taxonomy" id="2838552"/>
    <lineage>
        <taxon>Bacteria</taxon>
        <taxon>Bacillati</taxon>
        <taxon>Bacillota</taxon>
        <taxon>Clostridia</taxon>
        <taxon>Lachnospirales</taxon>
        <taxon>Lachnospiraceae</taxon>
        <taxon>Eisenbergiella</taxon>
    </lineage>
</organism>
<dbReference type="EMBL" id="DWXE01000027">
    <property type="protein sequence ID" value="HJB91368.1"/>
    <property type="molecule type" value="Genomic_DNA"/>
</dbReference>
<accession>A0A9D2MSH2</accession>
<protein>
    <submittedName>
        <fullName evidence="1">DUF1934 domain-containing protein</fullName>
    </submittedName>
</protein>
<reference evidence="1" key="1">
    <citation type="journal article" date="2021" name="PeerJ">
        <title>Extensive microbial diversity within the chicken gut microbiome revealed by metagenomics and culture.</title>
        <authorList>
            <person name="Gilroy R."/>
            <person name="Ravi A."/>
            <person name="Getino M."/>
            <person name="Pursley I."/>
            <person name="Horton D.L."/>
            <person name="Alikhan N.F."/>
            <person name="Baker D."/>
            <person name="Gharbi K."/>
            <person name="Hall N."/>
            <person name="Watson M."/>
            <person name="Adriaenssens E.M."/>
            <person name="Foster-Nyarko E."/>
            <person name="Jarju S."/>
            <person name="Secka A."/>
            <person name="Antonio M."/>
            <person name="Oren A."/>
            <person name="Chaudhuri R.R."/>
            <person name="La Ragione R."/>
            <person name="Hildebrand F."/>
            <person name="Pallen M.J."/>
        </authorList>
    </citation>
    <scope>NUCLEOTIDE SEQUENCE</scope>
    <source>
        <strain evidence="1">USAMLcec3-2134</strain>
    </source>
</reference>
<sequence>MTRDVMISIRGLQFLEDEAEDNIETVQQGEYFFRNGSHFLLYDEYMEDFREPARSVIRIREGEMTLTRKGLLNVQMNFSQGKKTLTRYQTPYGSMTIGLDTDRVECRATERALCVEVDYALEANYQYVADCHIRIEVREKGGERFDFFDEERGESEEWIGS</sequence>
<dbReference type="InterPro" id="IPR015231">
    <property type="entry name" value="DUF1934"/>
</dbReference>
<dbReference type="InterPro" id="IPR012674">
    <property type="entry name" value="Calycin"/>
</dbReference>
<evidence type="ECO:0000313" key="1">
    <source>
        <dbReference type="EMBL" id="HJB91368.1"/>
    </source>
</evidence>
<name>A0A9D2MSH2_9FIRM</name>
<dbReference type="Gene3D" id="2.40.128.20">
    <property type="match status" value="1"/>
</dbReference>
<reference evidence="1" key="2">
    <citation type="submission" date="2021-04" db="EMBL/GenBank/DDBJ databases">
        <authorList>
            <person name="Gilroy R."/>
        </authorList>
    </citation>
    <scope>NUCLEOTIDE SEQUENCE</scope>
    <source>
        <strain evidence="1">USAMLcec3-2134</strain>
    </source>
</reference>